<dbReference type="AlphaFoldDB" id="A0A7G9GSA7"/>
<keyword evidence="1" id="KW-0472">Membrane</keyword>
<evidence type="ECO:0008006" key="4">
    <source>
        <dbReference type="Google" id="ProtNLM"/>
    </source>
</evidence>
<dbReference type="KEGG" id="ehn:H9Q80_07035"/>
<evidence type="ECO:0000313" key="3">
    <source>
        <dbReference type="Proteomes" id="UP000515856"/>
    </source>
</evidence>
<keyword evidence="3" id="KW-1185">Reference proteome</keyword>
<protein>
    <recommendedName>
        <fullName evidence="4">Isoprenylcysteine carboxylmethyltransferase family protein</fullName>
    </recommendedName>
</protein>
<feature type="transmembrane region" description="Helical" evidence="1">
    <location>
        <begin position="30"/>
        <end position="47"/>
    </location>
</feature>
<gene>
    <name evidence="2" type="ORF">H9Q80_07035</name>
</gene>
<name>A0A7G9GSA7_9FIRM</name>
<organism evidence="2 3">
    <name type="scientific">[Eubacterium] hominis</name>
    <dbReference type="NCBI Taxonomy" id="2764325"/>
    <lineage>
        <taxon>Bacteria</taxon>
        <taxon>Bacillati</taxon>
        <taxon>Bacillota</taxon>
        <taxon>Erysipelotrichia</taxon>
        <taxon>Erysipelotrichales</taxon>
        <taxon>Erysipelotrichaceae</taxon>
        <taxon>Amedibacillus</taxon>
    </lineage>
</organism>
<dbReference type="Proteomes" id="UP000515856">
    <property type="component" value="Chromosome"/>
</dbReference>
<evidence type="ECO:0000256" key="1">
    <source>
        <dbReference type="SAM" id="Phobius"/>
    </source>
</evidence>
<reference evidence="2 3" key="1">
    <citation type="submission" date="2020-08" db="EMBL/GenBank/DDBJ databases">
        <authorList>
            <person name="Liu C."/>
            <person name="Sun Q."/>
        </authorList>
    </citation>
    <scope>NUCLEOTIDE SEQUENCE [LARGE SCALE GENOMIC DNA]</scope>
    <source>
        <strain evidence="2 3">NSJ-61</strain>
    </source>
</reference>
<proteinExistence type="predicted"/>
<evidence type="ECO:0000313" key="2">
    <source>
        <dbReference type="EMBL" id="QNM13689.1"/>
    </source>
</evidence>
<feature type="transmembrane region" description="Helical" evidence="1">
    <location>
        <begin position="111"/>
        <end position="144"/>
    </location>
</feature>
<keyword evidence="1" id="KW-0812">Transmembrane</keyword>
<accession>A0A7G9GSA7</accession>
<dbReference type="Gene3D" id="1.20.120.1630">
    <property type="match status" value="1"/>
</dbReference>
<dbReference type="EMBL" id="CP060636">
    <property type="protein sequence ID" value="QNM13689.1"/>
    <property type="molecule type" value="Genomic_DNA"/>
</dbReference>
<dbReference type="RefSeq" id="WP_117454659.1">
    <property type="nucleotide sequence ID" value="NZ_CP060636.1"/>
</dbReference>
<keyword evidence="1" id="KW-1133">Transmembrane helix</keyword>
<feature type="transmembrane region" description="Helical" evidence="1">
    <location>
        <begin position="59"/>
        <end position="83"/>
    </location>
</feature>
<sequence>MLLVLGCFAFLLMMFNDMNQVKFHLRWGKYTFMAGCFLLLIVTGLLISRHLYDEKTFHIGHLAAAVLCMINTLLLIYTLFFALPFEGTYVEQDHLKVYDQGVYALCRHPGILWFFFAYSFLAMTLSSIEIGIAAVLFSLMNLIYAYMQDRMIFPITLEGYEDYQKHVPFLIPTIASIKRSLQS</sequence>